<keyword evidence="3" id="KW-0804">Transcription</keyword>
<accession>A0AA41ZG63</accession>
<dbReference type="PANTHER" id="PTHR42756:SF1">
    <property type="entry name" value="TRANSCRIPTIONAL REPRESSOR OF EMRAB OPERON"/>
    <property type="match status" value="1"/>
</dbReference>
<dbReference type="SMART" id="SM00347">
    <property type="entry name" value="HTH_MARR"/>
    <property type="match status" value="1"/>
</dbReference>
<comment type="caution">
    <text evidence="5">The sequence shown here is derived from an EMBL/GenBank/DDBJ whole genome shotgun (WGS) entry which is preliminary data.</text>
</comment>
<evidence type="ECO:0000313" key="6">
    <source>
        <dbReference type="Proteomes" id="UP001165678"/>
    </source>
</evidence>
<sequence>MASQDPQDAVDVIIDQWAREVPELDTRAMATLGRLKRTSVLVQHELDRVFDAHGLASWEFDVLATLRRSGAPWCLAPTALFSSLMITSGTMTNRLKRLEARGLIERVANTDDGRSSLVRLTPAGQACISAALEPHVANQARVVSSLSETDRAALDQGLRALLTALEGSD</sequence>
<dbReference type="Proteomes" id="UP001165678">
    <property type="component" value="Unassembled WGS sequence"/>
</dbReference>
<dbReference type="PROSITE" id="PS01117">
    <property type="entry name" value="HTH_MARR_1"/>
    <property type="match status" value="1"/>
</dbReference>
<evidence type="ECO:0000313" key="5">
    <source>
        <dbReference type="EMBL" id="MCX2524026.1"/>
    </source>
</evidence>
<keyword evidence="2" id="KW-0238">DNA-binding</keyword>
<name>A0AA41ZG63_9GAMM</name>
<evidence type="ECO:0000259" key="4">
    <source>
        <dbReference type="PROSITE" id="PS50995"/>
    </source>
</evidence>
<keyword evidence="6" id="KW-1185">Reference proteome</keyword>
<evidence type="ECO:0000256" key="2">
    <source>
        <dbReference type="ARBA" id="ARBA00023125"/>
    </source>
</evidence>
<dbReference type="PROSITE" id="PS50995">
    <property type="entry name" value="HTH_MARR_2"/>
    <property type="match status" value="1"/>
</dbReference>
<dbReference type="SUPFAM" id="SSF46785">
    <property type="entry name" value="Winged helix' DNA-binding domain"/>
    <property type="match status" value="1"/>
</dbReference>
<dbReference type="InterPro" id="IPR036390">
    <property type="entry name" value="WH_DNA-bd_sf"/>
</dbReference>
<dbReference type="PANTHER" id="PTHR42756">
    <property type="entry name" value="TRANSCRIPTIONAL REGULATOR, MARR"/>
    <property type="match status" value="1"/>
</dbReference>
<dbReference type="EMBL" id="JAPIVE010000002">
    <property type="protein sequence ID" value="MCX2524026.1"/>
    <property type="molecule type" value="Genomic_DNA"/>
</dbReference>
<dbReference type="AlphaFoldDB" id="A0AA41ZG63"/>
<gene>
    <name evidence="5" type="ORF">OQ287_07230</name>
</gene>
<dbReference type="Gene3D" id="1.10.10.10">
    <property type="entry name" value="Winged helix-like DNA-binding domain superfamily/Winged helix DNA-binding domain"/>
    <property type="match status" value="1"/>
</dbReference>
<dbReference type="GO" id="GO:0003700">
    <property type="term" value="F:DNA-binding transcription factor activity"/>
    <property type="evidence" value="ECO:0007669"/>
    <property type="project" value="InterPro"/>
</dbReference>
<keyword evidence="1" id="KW-0805">Transcription regulation</keyword>
<dbReference type="Pfam" id="PF01047">
    <property type="entry name" value="MarR"/>
    <property type="match status" value="1"/>
</dbReference>
<feature type="domain" description="HTH marR-type" evidence="4">
    <location>
        <begin position="25"/>
        <end position="163"/>
    </location>
</feature>
<dbReference type="PRINTS" id="PR00598">
    <property type="entry name" value="HTHMARR"/>
</dbReference>
<evidence type="ECO:0000256" key="1">
    <source>
        <dbReference type="ARBA" id="ARBA00023015"/>
    </source>
</evidence>
<dbReference type="GO" id="GO:0003677">
    <property type="term" value="F:DNA binding"/>
    <property type="evidence" value="ECO:0007669"/>
    <property type="project" value="UniProtKB-KW"/>
</dbReference>
<evidence type="ECO:0000256" key="3">
    <source>
        <dbReference type="ARBA" id="ARBA00023163"/>
    </source>
</evidence>
<dbReference type="InterPro" id="IPR023187">
    <property type="entry name" value="Tscrpt_reg_MarR-type_CS"/>
</dbReference>
<organism evidence="5 6">
    <name type="scientific">Larsenimonas rhizosphaerae</name>
    <dbReference type="NCBI Taxonomy" id="2944682"/>
    <lineage>
        <taxon>Bacteria</taxon>
        <taxon>Pseudomonadati</taxon>
        <taxon>Pseudomonadota</taxon>
        <taxon>Gammaproteobacteria</taxon>
        <taxon>Oceanospirillales</taxon>
        <taxon>Halomonadaceae</taxon>
        <taxon>Larsenimonas</taxon>
    </lineage>
</organism>
<protein>
    <submittedName>
        <fullName evidence="5">MarR family transcriptional regulator</fullName>
    </submittedName>
</protein>
<dbReference type="RefSeq" id="WP_250934856.1">
    <property type="nucleotide sequence ID" value="NZ_JAMLJK010000001.1"/>
</dbReference>
<proteinExistence type="predicted"/>
<dbReference type="InterPro" id="IPR036388">
    <property type="entry name" value="WH-like_DNA-bd_sf"/>
</dbReference>
<dbReference type="InterPro" id="IPR000835">
    <property type="entry name" value="HTH_MarR-typ"/>
</dbReference>
<reference evidence="5" key="1">
    <citation type="submission" date="2022-11" db="EMBL/GenBank/DDBJ databases">
        <title>Larsenimonas rhizosphaerae sp. nov., isolated from a tidal mudflat.</title>
        <authorList>
            <person name="Lee S.D."/>
            <person name="Kim I.S."/>
        </authorList>
    </citation>
    <scope>NUCLEOTIDE SEQUENCE</scope>
    <source>
        <strain evidence="5">GH2-1</strain>
    </source>
</reference>